<evidence type="ECO:0000313" key="3">
    <source>
        <dbReference type="Proteomes" id="UP000463975"/>
    </source>
</evidence>
<evidence type="ECO:0000259" key="1">
    <source>
        <dbReference type="Pfam" id="PF16363"/>
    </source>
</evidence>
<dbReference type="Pfam" id="PF16363">
    <property type="entry name" value="GDP_Man_Dehyd"/>
    <property type="match status" value="1"/>
</dbReference>
<accession>A0A6P1NHE7</accession>
<dbReference type="RefSeq" id="WP_160619355.1">
    <property type="nucleotide sequence ID" value="NZ_CP047652.1"/>
</dbReference>
<keyword evidence="3" id="KW-1185">Reference proteome</keyword>
<gene>
    <name evidence="2" type="ORF">GT348_08805</name>
</gene>
<protein>
    <submittedName>
        <fullName evidence="2">NAD-dependent epimerase/dehydratase family protein</fullName>
    </submittedName>
</protein>
<proteinExistence type="predicted"/>
<dbReference type="Gene3D" id="3.40.50.720">
    <property type="entry name" value="NAD(P)-binding Rossmann-like Domain"/>
    <property type="match status" value="1"/>
</dbReference>
<evidence type="ECO:0000313" key="2">
    <source>
        <dbReference type="EMBL" id="QHI96297.1"/>
    </source>
</evidence>
<dbReference type="EMBL" id="CP047652">
    <property type="protein sequence ID" value="QHI96297.1"/>
    <property type="molecule type" value="Genomic_DNA"/>
</dbReference>
<dbReference type="Proteomes" id="UP000463975">
    <property type="component" value="Chromosome"/>
</dbReference>
<feature type="domain" description="NAD(P)-binding" evidence="1">
    <location>
        <begin position="4"/>
        <end position="38"/>
    </location>
</feature>
<sequence length="43" mass="4747">MAFFITGVSGFIGFHLATALLARGEEVIGIDIHTHLLSYQKRD</sequence>
<dbReference type="KEGG" id="bomb:GT348_08805"/>
<name>A0A6P1NHE7_9PROT</name>
<dbReference type="SUPFAM" id="SSF51735">
    <property type="entry name" value="NAD(P)-binding Rossmann-fold domains"/>
    <property type="match status" value="1"/>
</dbReference>
<dbReference type="AlphaFoldDB" id="A0A6P1NHE7"/>
<organism evidence="2 3">
    <name type="scientific">Aristophania vespae</name>
    <dbReference type="NCBI Taxonomy" id="2697033"/>
    <lineage>
        <taxon>Bacteria</taxon>
        <taxon>Pseudomonadati</taxon>
        <taxon>Pseudomonadota</taxon>
        <taxon>Alphaproteobacteria</taxon>
        <taxon>Acetobacterales</taxon>
        <taxon>Acetobacteraceae</taxon>
        <taxon>Aristophania</taxon>
    </lineage>
</organism>
<dbReference type="InterPro" id="IPR016040">
    <property type="entry name" value="NAD(P)-bd_dom"/>
</dbReference>
<dbReference type="InterPro" id="IPR036291">
    <property type="entry name" value="NAD(P)-bd_dom_sf"/>
</dbReference>
<reference evidence="2 3" key="1">
    <citation type="submission" date="2020-01" db="EMBL/GenBank/DDBJ databases">
        <title>Genome sequencing of strain KACC 21507.</title>
        <authorList>
            <person name="Heo J."/>
            <person name="Kim S.-J."/>
            <person name="Kim J.-S."/>
            <person name="Hong S.-B."/>
            <person name="Kwon S.-W."/>
        </authorList>
    </citation>
    <scope>NUCLEOTIDE SEQUENCE [LARGE SCALE GENOMIC DNA]</scope>
    <source>
        <strain evidence="2 3">KACC 21507</strain>
    </source>
</reference>